<keyword evidence="3" id="KW-1185">Reference proteome</keyword>
<evidence type="ECO:0000313" key="3">
    <source>
        <dbReference type="Proteomes" id="UP001464555"/>
    </source>
</evidence>
<organism evidence="2 3">
    <name type="scientific">Flavobacterium arundinis</name>
    <dbReference type="NCBI Taxonomy" id="3139143"/>
    <lineage>
        <taxon>Bacteria</taxon>
        <taxon>Pseudomonadati</taxon>
        <taxon>Bacteroidota</taxon>
        <taxon>Flavobacteriia</taxon>
        <taxon>Flavobacteriales</taxon>
        <taxon>Flavobacteriaceae</taxon>
        <taxon>Flavobacterium</taxon>
    </lineage>
</organism>
<sequence length="81" mass="9125">MFVWIYRNEALIKRICSFLIIGLNLTGLIVIIKLAGYDALVAYSKQEGEKLDSLRGTVYVLSLVAAANIFFCASSYMKREK</sequence>
<keyword evidence="1" id="KW-1133">Transmembrane helix</keyword>
<feature type="transmembrane region" description="Helical" evidence="1">
    <location>
        <begin position="15"/>
        <end position="36"/>
    </location>
</feature>
<accession>A0ABU9HYT5</accession>
<keyword evidence="1" id="KW-0472">Membrane</keyword>
<dbReference type="EMBL" id="JBBYHR010000006">
    <property type="protein sequence ID" value="MEL1244944.1"/>
    <property type="molecule type" value="Genomic_DNA"/>
</dbReference>
<evidence type="ECO:0000313" key="2">
    <source>
        <dbReference type="EMBL" id="MEL1244944.1"/>
    </source>
</evidence>
<keyword evidence="1" id="KW-0812">Transmembrane</keyword>
<dbReference type="Proteomes" id="UP001464555">
    <property type="component" value="Unassembled WGS sequence"/>
</dbReference>
<reference evidence="2 3" key="1">
    <citation type="submission" date="2024-04" db="EMBL/GenBank/DDBJ databases">
        <title>Flavobacterium sp. DGU11 16S ribosomal RNA gene Genome sequencing and assembly.</title>
        <authorList>
            <person name="Park S."/>
        </authorList>
    </citation>
    <scope>NUCLEOTIDE SEQUENCE [LARGE SCALE GENOMIC DNA]</scope>
    <source>
        <strain evidence="2 3">DGU11</strain>
    </source>
</reference>
<feature type="transmembrane region" description="Helical" evidence="1">
    <location>
        <begin position="56"/>
        <end position="77"/>
    </location>
</feature>
<gene>
    <name evidence="2" type="ORF">AAEO56_11770</name>
</gene>
<protein>
    <submittedName>
        <fullName evidence="2">Uncharacterized protein</fullName>
    </submittedName>
</protein>
<proteinExistence type="predicted"/>
<name>A0ABU9HYT5_9FLAO</name>
<evidence type="ECO:0000256" key="1">
    <source>
        <dbReference type="SAM" id="Phobius"/>
    </source>
</evidence>
<dbReference type="RefSeq" id="WP_341697259.1">
    <property type="nucleotide sequence ID" value="NZ_JBBYHR010000006.1"/>
</dbReference>
<comment type="caution">
    <text evidence="2">The sequence shown here is derived from an EMBL/GenBank/DDBJ whole genome shotgun (WGS) entry which is preliminary data.</text>
</comment>